<evidence type="ECO:0000313" key="2">
    <source>
        <dbReference type="EMBL" id="CAL5988660.1"/>
    </source>
</evidence>
<protein>
    <submittedName>
        <fullName evidence="2">Hypothetical_protein</fullName>
    </submittedName>
</protein>
<evidence type="ECO:0000313" key="3">
    <source>
        <dbReference type="Proteomes" id="UP001642409"/>
    </source>
</evidence>
<name>A0AA86RSR8_9EUKA</name>
<proteinExistence type="predicted"/>
<dbReference type="AlphaFoldDB" id="A0AA86RSR8"/>
<evidence type="ECO:0000313" key="1">
    <source>
        <dbReference type="EMBL" id="CAI9977402.1"/>
    </source>
</evidence>
<keyword evidence="3" id="KW-1185">Reference proteome</keyword>
<reference evidence="1" key="1">
    <citation type="submission" date="2023-06" db="EMBL/GenBank/DDBJ databases">
        <authorList>
            <person name="Kurt Z."/>
        </authorList>
    </citation>
    <scope>NUCLEOTIDE SEQUENCE</scope>
</reference>
<dbReference type="EMBL" id="CAXDID020000022">
    <property type="protein sequence ID" value="CAL5988660.1"/>
    <property type="molecule type" value="Genomic_DNA"/>
</dbReference>
<gene>
    <name evidence="2" type="ORF">HINF_LOCUS10486</name>
    <name evidence="1" type="ORF">HINF_LOCUS65047</name>
</gene>
<dbReference type="Proteomes" id="UP001642409">
    <property type="component" value="Unassembled WGS sequence"/>
</dbReference>
<dbReference type="EMBL" id="CATOUU010001177">
    <property type="protein sequence ID" value="CAI9977402.1"/>
    <property type="molecule type" value="Genomic_DNA"/>
</dbReference>
<accession>A0AA86RSR8</accession>
<sequence>MTLQSQISLINSIQSQMQYLCDQNDYISIIYQTMMLPDQIYSNLFNQVQIQLNLPMKVLQQQFWDLANQYVYNFQCSQTQLSLNQSQDCYNRTTKRKQSVSDIEFEQVFVSKIQQIFTEENINIEANNNYELCQEIANYLQKHQNSQITFWNKLSQKIQNKTSVQLREYYKKSFSKFLYTQCITNEDKQVLKQLILQMPDSKPSEIASHFMSVTSERNYFKRNIIMYVVNRKNLLTKLQHE</sequence>
<organism evidence="1">
    <name type="scientific">Hexamita inflata</name>
    <dbReference type="NCBI Taxonomy" id="28002"/>
    <lineage>
        <taxon>Eukaryota</taxon>
        <taxon>Metamonada</taxon>
        <taxon>Diplomonadida</taxon>
        <taxon>Hexamitidae</taxon>
        <taxon>Hexamitinae</taxon>
        <taxon>Hexamita</taxon>
    </lineage>
</organism>
<comment type="caution">
    <text evidence="1">The sequence shown here is derived from an EMBL/GenBank/DDBJ whole genome shotgun (WGS) entry which is preliminary data.</text>
</comment>
<reference evidence="2 3" key="2">
    <citation type="submission" date="2024-07" db="EMBL/GenBank/DDBJ databases">
        <authorList>
            <person name="Akdeniz Z."/>
        </authorList>
    </citation>
    <scope>NUCLEOTIDE SEQUENCE [LARGE SCALE GENOMIC DNA]</scope>
</reference>